<accession>A0A2G9U078</accession>
<protein>
    <submittedName>
        <fullName evidence="5">Tetratricopeptide repeat protein</fullName>
    </submittedName>
</protein>
<gene>
    <name evidence="5" type="ORF">TELCIR_14712</name>
</gene>
<keyword evidence="6" id="KW-1185">Reference proteome</keyword>
<dbReference type="PANTHER" id="PTHR45831:SF2">
    <property type="entry name" value="LD24721P"/>
    <property type="match status" value="1"/>
</dbReference>
<evidence type="ECO:0000313" key="6">
    <source>
        <dbReference type="Proteomes" id="UP000230423"/>
    </source>
</evidence>
<dbReference type="InterPro" id="IPR019734">
    <property type="entry name" value="TPR_rpt"/>
</dbReference>
<proteinExistence type="predicted"/>
<dbReference type="InterPro" id="IPR047150">
    <property type="entry name" value="SGT"/>
</dbReference>
<dbReference type="GO" id="GO:0006620">
    <property type="term" value="P:post-translational protein targeting to endoplasmic reticulum membrane"/>
    <property type="evidence" value="ECO:0007669"/>
    <property type="project" value="TreeGrafter"/>
</dbReference>
<evidence type="ECO:0000259" key="4">
    <source>
        <dbReference type="Pfam" id="PF25575"/>
    </source>
</evidence>
<reference evidence="5 6" key="1">
    <citation type="submission" date="2015-09" db="EMBL/GenBank/DDBJ databases">
        <title>Draft genome of the parasitic nematode Teladorsagia circumcincta isolate WARC Sus (inbred).</title>
        <authorList>
            <person name="Mitreva M."/>
        </authorList>
    </citation>
    <scope>NUCLEOTIDE SEQUENCE [LARGE SCALE GENOMIC DNA]</scope>
    <source>
        <strain evidence="5 6">S</strain>
    </source>
</reference>
<feature type="repeat" description="TPR" evidence="3">
    <location>
        <begin position="38"/>
        <end position="71"/>
    </location>
</feature>
<dbReference type="GO" id="GO:0060090">
    <property type="term" value="F:molecular adaptor activity"/>
    <property type="evidence" value="ECO:0007669"/>
    <property type="project" value="TreeGrafter"/>
</dbReference>
<dbReference type="GO" id="GO:0072380">
    <property type="term" value="C:TRC complex"/>
    <property type="evidence" value="ECO:0007669"/>
    <property type="project" value="TreeGrafter"/>
</dbReference>
<evidence type="ECO:0000256" key="3">
    <source>
        <dbReference type="PROSITE-ProRule" id="PRU00339"/>
    </source>
</evidence>
<dbReference type="PROSITE" id="PS50005">
    <property type="entry name" value="TPR"/>
    <property type="match status" value="1"/>
</dbReference>
<name>A0A2G9U078_TELCI</name>
<dbReference type="PANTHER" id="PTHR45831">
    <property type="entry name" value="LD24721P"/>
    <property type="match status" value="1"/>
</dbReference>
<evidence type="ECO:0000313" key="5">
    <source>
        <dbReference type="EMBL" id="PIO63681.1"/>
    </source>
</evidence>
<dbReference type="EMBL" id="KZ350633">
    <property type="protein sequence ID" value="PIO63681.1"/>
    <property type="molecule type" value="Genomic_DNA"/>
</dbReference>
<keyword evidence="2 3" id="KW-0802">TPR repeat</keyword>
<evidence type="ECO:0000256" key="1">
    <source>
        <dbReference type="ARBA" id="ARBA00022737"/>
    </source>
</evidence>
<organism evidence="5 6">
    <name type="scientific">Teladorsagia circumcincta</name>
    <name type="common">Brown stomach worm</name>
    <name type="synonym">Ostertagia circumcincta</name>
    <dbReference type="NCBI Taxonomy" id="45464"/>
    <lineage>
        <taxon>Eukaryota</taxon>
        <taxon>Metazoa</taxon>
        <taxon>Ecdysozoa</taxon>
        <taxon>Nematoda</taxon>
        <taxon>Chromadorea</taxon>
        <taxon>Rhabditida</taxon>
        <taxon>Rhabditina</taxon>
        <taxon>Rhabditomorpha</taxon>
        <taxon>Strongyloidea</taxon>
        <taxon>Trichostrongylidae</taxon>
        <taxon>Teladorsagia</taxon>
    </lineage>
</organism>
<sequence>MSLEAVRLKEEGNICFREKRYHKAIELYSQSLQKELSAPVFGNRAQSYVNLERWQEALMDCNRALELDPKFAKALYRYNNYTE</sequence>
<keyword evidence="1" id="KW-0677">Repeat</keyword>
<dbReference type="Gene3D" id="1.25.40.10">
    <property type="entry name" value="Tetratricopeptide repeat domain"/>
    <property type="match status" value="1"/>
</dbReference>
<dbReference type="OrthoDB" id="245563at2759"/>
<dbReference type="Pfam" id="PF25575">
    <property type="entry name" value="TPR_BSK1_C"/>
    <property type="match status" value="1"/>
</dbReference>
<dbReference type="SUPFAM" id="SSF48452">
    <property type="entry name" value="TPR-like"/>
    <property type="match status" value="1"/>
</dbReference>
<dbReference type="InterPro" id="IPR058209">
    <property type="entry name" value="TPR_BSK1_C"/>
</dbReference>
<evidence type="ECO:0000256" key="2">
    <source>
        <dbReference type="ARBA" id="ARBA00022803"/>
    </source>
</evidence>
<dbReference type="Proteomes" id="UP000230423">
    <property type="component" value="Unassembled WGS sequence"/>
</dbReference>
<dbReference type="AlphaFoldDB" id="A0A2G9U078"/>
<dbReference type="InterPro" id="IPR011990">
    <property type="entry name" value="TPR-like_helical_dom_sf"/>
</dbReference>
<dbReference type="SMART" id="SM00028">
    <property type="entry name" value="TPR"/>
    <property type="match status" value="2"/>
</dbReference>
<feature type="domain" description="Serine/threonine-protein kinase BSK1-like TPR repeats" evidence="4">
    <location>
        <begin position="4"/>
        <end position="76"/>
    </location>
</feature>
<dbReference type="GO" id="GO:0016020">
    <property type="term" value="C:membrane"/>
    <property type="evidence" value="ECO:0007669"/>
    <property type="project" value="TreeGrafter"/>
</dbReference>